<dbReference type="KEGG" id="mgor:H0P51_15910"/>
<dbReference type="PANTHER" id="PTHR48228:SF4">
    <property type="entry name" value="BLR3030 PROTEIN"/>
    <property type="match status" value="1"/>
</dbReference>
<reference evidence="1 2" key="2">
    <citation type="submission" date="2020-07" db="EMBL/GenBank/DDBJ databases">
        <authorList>
            <person name="Yu X."/>
        </authorList>
    </citation>
    <scope>NUCLEOTIDE SEQUENCE [LARGE SCALE GENOMIC DNA]</scope>
    <source>
        <strain evidence="2">24</strain>
    </source>
</reference>
<gene>
    <name evidence="1" type="ORF">H0P51_15910</name>
</gene>
<dbReference type="InterPro" id="IPR023606">
    <property type="entry name" value="CoA-Trfase_III_dom_1_sf"/>
</dbReference>
<dbReference type="EMBL" id="CP059165">
    <property type="protein sequence ID" value="QLL05362.1"/>
    <property type="molecule type" value="Genomic_DNA"/>
</dbReference>
<dbReference type="SUPFAM" id="SSF89796">
    <property type="entry name" value="CoA-transferase family III (CaiB/BaiF)"/>
    <property type="match status" value="2"/>
</dbReference>
<dbReference type="AlphaFoldDB" id="A0A7D6E1N5"/>
<dbReference type="Gene3D" id="3.40.50.10540">
    <property type="entry name" value="Crotonobetainyl-coa:carnitine coa-transferase, domain 1"/>
    <property type="match status" value="1"/>
</dbReference>
<dbReference type="Proteomes" id="UP000510682">
    <property type="component" value="Chromosome"/>
</dbReference>
<sequence>MVDEVESGAQLLTQRILHSVQNPATSDEFDIDEEFDTVLTDLGLSRADIGGNIRFDGADPIVPSAIRLAGATSISLMVKSAAMANLWRSRGGTEQDMSIDLRAAPRRLCPFYEGKWELINGLPPIANTIPNDAFQLFKFYRTADGRWVLPLNPYPKLAARACELLQAPEEPIAIAKAIAKWDGLPLEEAGADFGVVMPMVRTPEEFLKTLQYREVLSQQPLIKITKIGDSDPVPLPMAELPLSGIRALGMGHVVAGSGIGRALALHGADVLNLWRLNEVEQEFTFFTTNVGHRSSRINPYSQAGYSKIVELLGGADVFFANRRPGLLDKLGLSATEVAAAKPGIVYATVNLHGGAGPWADRVGFDQVAGSVSGIMSLEGGGPNEKPAVPPVPVVNDNIVGWFIAAGVAEALRRRAVEGGSWRVDCSLTRTALWILSLGVFDLDYAIETAGKGPDHAYMEPELFTAHTPLGHYQGVTDQVHMSKTPGRYDPVLVPLGSCYPEWR</sequence>
<protein>
    <submittedName>
        <fullName evidence="1">CoA transferase</fullName>
    </submittedName>
</protein>
<keyword evidence="1" id="KW-0808">Transferase</keyword>
<dbReference type="InterPro" id="IPR003673">
    <property type="entry name" value="CoA-Trfase_fam_III"/>
</dbReference>
<dbReference type="InterPro" id="IPR050509">
    <property type="entry name" value="CoA-transferase_III"/>
</dbReference>
<evidence type="ECO:0000313" key="2">
    <source>
        <dbReference type="Proteomes" id="UP000510682"/>
    </source>
</evidence>
<accession>A0A7D6E1N5</accession>
<keyword evidence="2" id="KW-1185">Reference proteome</keyword>
<dbReference type="GO" id="GO:0016740">
    <property type="term" value="F:transferase activity"/>
    <property type="evidence" value="ECO:0007669"/>
    <property type="project" value="UniProtKB-KW"/>
</dbReference>
<proteinExistence type="predicted"/>
<dbReference type="RefSeq" id="WP_180913772.1">
    <property type="nucleotide sequence ID" value="NZ_CP059165.1"/>
</dbReference>
<dbReference type="PANTHER" id="PTHR48228">
    <property type="entry name" value="SUCCINYL-COA--D-CITRAMALATE COA-TRANSFERASE"/>
    <property type="match status" value="1"/>
</dbReference>
<organism evidence="1 2">
    <name type="scientific">Mycobacterium vicinigordonae</name>
    <dbReference type="NCBI Taxonomy" id="1719132"/>
    <lineage>
        <taxon>Bacteria</taxon>
        <taxon>Bacillati</taxon>
        <taxon>Actinomycetota</taxon>
        <taxon>Actinomycetes</taxon>
        <taxon>Mycobacteriales</taxon>
        <taxon>Mycobacteriaceae</taxon>
        <taxon>Mycobacterium</taxon>
    </lineage>
</organism>
<evidence type="ECO:0000313" key="1">
    <source>
        <dbReference type="EMBL" id="QLL05362.1"/>
    </source>
</evidence>
<reference evidence="2" key="3">
    <citation type="submission" date="2023-07" db="EMBL/GenBank/DDBJ databases">
        <title>Description of Mycobacterium gordonae subsp. intergordonae subsp.nov. and Mycobacterium gordonae subsp. gordonae subsp. nov.</title>
        <authorList>
            <person name="Huang H."/>
        </authorList>
    </citation>
    <scope>NUCLEOTIDE SEQUENCE [LARGE SCALE GENOMIC DNA]</scope>
    <source>
        <strain evidence="2">24</strain>
    </source>
</reference>
<dbReference type="Pfam" id="PF02515">
    <property type="entry name" value="CoA_transf_3"/>
    <property type="match status" value="1"/>
</dbReference>
<reference evidence="2" key="1">
    <citation type="submission" date="2020-07" db="EMBL/GenBank/DDBJ databases">
        <title>Description of Mycobacterium gordonae subsp. intergordonae subsp.nov. and Mycobacterium gordonae subsp. gordonae subsp. nov.</title>
        <authorList>
            <person name="Yu X."/>
        </authorList>
    </citation>
    <scope>NUCLEOTIDE SEQUENCE [LARGE SCALE GENOMIC DNA]</scope>
    <source>
        <strain evidence="2">24</strain>
    </source>
</reference>
<name>A0A7D6E1N5_9MYCO</name>